<dbReference type="Proteomes" id="UP000009309">
    <property type="component" value="Unassembled WGS sequence"/>
</dbReference>
<dbReference type="GO" id="GO:0003983">
    <property type="term" value="F:UTP:glucose-1-phosphate uridylyltransferase activity"/>
    <property type="evidence" value="ECO:0007669"/>
    <property type="project" value="UniProtKB-EC"/>
</dbReference>
<evidence type="ECO:0000313" key="9">
    <source>
        <dbReference type="EMBL" id="CCH55959.1"/>
    </source>
</evidence>
<name>I2GPY1_9BACT</name>
<dbReference type="STRING" id="1185876.BN8_05259"/>
<dbReference type="PANTHER" id="PTHR43197">
    <property type="entry name" value="UTP--GLUCOSE-1-PHOSPHATE URIDYLYLTRANSFERASE"/>
    <property type="match status" value="1"/>
</dbReference>
<dbReference type="PANTHER" id="PTHR43197:SF1">
    <property type="entry name" value="UTP--GLUCOSE-1-PHOSPHATE URIDYLYLTRANSFERASE"/>
    <property type="match status" value="1"/>
</dbReference>
<comment type="caution">
    <text evidence="9">The sequence shown here is derived from an EMBL/GenBank/DDBJ whole genome shotgun (WGS) entry which is preliminary data.</text>
</comment>
<evidence type="ECO:0000256" key="4">
    <source>
        <dbReference type="ARBA" id="ARBA00022679"/>
    </source>
</evidence>
<dbReference type="EMBL" id="CAIT01000009">
    <property type="protein sequence ID" value="CCH55959.1"/>
    <property type="molecule type" value="Genomic_DNA"/>
</dbReference>
<proteinExistence type="inferred from homology"/>
<dbReference type="CDD" id="cd02541">
    <property type="entry name" value="UGPase_prokaryotic"/>
    <property type="match status" value="1"/>
</dbReference>
<evidence type="ECO:0000259" key="8">
    <source>
        <dbReference type="Pfam" id="PF00483"/>
    </source>
</evidence>
<comment type="catalytic activity">
    <reaction evidence="6 7">
        <text>alpha-D-glucose 1-phosphate + UTP + H(+) = UDP-alpha-D-glucose + diphosphate</text>
        <dbReference type="Rhea" id="RHEA:19889"/>
        <dbReference type="ChEBI" id="CHEBI:15378"/>
        <dbReference type="ChEBI" id="CHEBI:33019"/>
        <dbReference type="ChEBI" id="CHEBI:46398"/>
        <dbReference type="ChEBI" id="CHEBI:58601"/>
        <dbReference type="ChEBI" id="CHEBI:58885"/>
        <dbReference type="EC" id="2.7.7.9"/>
    </reaction>
</comment>
<dbReference type="NCBIfam" id="TIGR01099">
    <property type="entry name" value="galU"/>
    <property type="match status" value="1"/>
</dbReference>
<dbReference type="Gene3D" id="3.90.550.10">
    <property type="entry name" value="Spore Coat Polysaccharide Biosynthesis Protein SpsA, Chain A"/>
    <property type="match status" value="1"/>
</dbReference>
<dbReference type="eggNOG" id="COG1210">
    <property type="taxonomic scope" value="Bacteria"/>
</dbReference>
<organism evidence="9 10">
    <name type="scientific">Fibrisoma limi BUZ 3</name>
    <dbReference type="NCBI Taxonomy" id="1185876"/>
    <lineage>
        <taxon>Bacteria</taxon>
        <taxon>Pseudomonadati</taxon>
        <taxon>Bacteroidota</taxon>
        <taxon>Cytophagia</taxon>
        <taxon>Cytophagales</taxon>
        <taxon>Spirosomataceae</taxon>
        <taxon>Fibrisoma</taxon>
    </lineage>
</organism>
<gene>
    <name evidence="9" type="ORF">BN8_05259</name>
</gene>
<keyword evidence="5 7" id="KW-0548">Nucleotidyltransferase</keyword>
<sequence>MGTRAHRPPPPPQPSAHAQTMITKAVIPAAGLGTRFLPATKAQPKEMLPIIDRPTIQYVVQEAVDSGIEDILIITGKGKRAIEDHFDRNFELENRLEEKEDQLLLDEMRRLSDMANLHYVRQRELNGLGDAIRYARHHVGNEPFAVLLGDTIMDSVIPVTQQLIDTYEQYGCSVIGVEEVPHDKVNRYGIVGGKSLSDRILELDTLVEKPAISEAPSNLAIAGRYVLTPEIFTMLEQTGVGKNGEIQLTDAMRLLLKRENLYAHRIEGKRHDIGNKLDFLKTTVEFALKRPEFAEKFKAFLKETVDSF</sequence>
<dbReference type="InterPro" id="IPR005771">
    <property type="entry name" value="GalU_uridylyltTrfase_bac/arc"/>
</dbReference>
<dbReference type="Pfam" id="PF00483">
    <property type="entry name" value="NTP_transferase"/>
    <property type="match status" value="1"/>
</dbReference>
<evidence type="ECO:0000256" key="2">
    <source>
        <dbReference type="ARBA" id="ARBA00012415"/>
    </source>
</evidence>
<evidence type="ECO:0000256" key="1">
    <source>
        <dbReference type="ARBA" id="ARBA00006890"/>
    </source>
</evidence>
<dbReference type="GO" id="GO:0006011">
    <property type="term" value="P:UDP-alpha-D-glucose metabolic process"/>
    <property type="evidence" value="ECO:0007669"/>
    <property type="project" value="InterPro"/>
</dbReference>
<comment type="similarity">
    <text evidence="1 7">Belongs to the UDPGP type 2 family.</text>
</comment>
<dbReference type="InterPro" id="IPR005835">
    <property type="entry name" value="NTP_transferase_dom"/>
</dbReference>
<dbReference type="EC" id="2.7.7.9" evidence="2 7"/>
<evidence type="ECO:0000256" key="6">
    <source>
        <dbReference type="ARBA" id="ARBA00048128"/>
    </source>
</evidence>
<reference evidence="9 10" key="1">
    <citation type="journal article" date="2012" name="J. Bacteriol.">
        <title>Genome Sequence of the Filamentous Bacterium Fibrisoma limi BUZ 3T.</title>
        <authorList>
            <person name="Filippini M."/>
            <person name="Qi W."/>
            <person name="Jaenicke S."/>
            <person name="Goesmann A."/>
            <person name="Smits T.H."/>
            <person name="Bagheri H.C."/>
        </authorList>
    </citation>
    <scope>NUCLEOTIDE SEQUENCE [LARGE SCALE GENOMIC DNA]</scope>
    <source>
        <strain evidence="10">BUZ 3T</strain>
    </source>
</reference>
<feature type="domain" description="Nucleotidyl transferase" evidence="8">
    <location>
        <begin position="24"/>
        <end position="283"/>
    </location>
</feature>
<dbReference type="SUPFAM" id="SSF53448">
    <property type="entry name" value="Nucleotide-diphospho-sugar transferases"/>
    <property type="match status" value="1"/>
</dbReference>
<evidence type="ECO:0000256" key="3">
    <source>
        <dbReference type="ARBA" id="ARBA00019048"/>
    </source>
</evidence>
<evidence type="ECO:0000256" key="7">
    <source>
        <dbReference type="RuleBase" id="RU361259"/>
    </source>
</evidence>
<keyword evidence="10" id="KW-1185">Reference proteome</keyword>
<dbReference type="AlphaFoldDB" id="I2GPY1"/>
<accession>I2GPY1</accession>
<protein>
    <recommendedName>
        <fullName evidence="3 7">UTP--glucose-1-phosphate uridylyltransferase</fullName>
        <ecNumber evidence="2 7">2.7.7.9</ecNumber>
    </recommendedName>
    <alternativeName>
        <fullName evidence="7">UDP-glucose pyrophosphorylase</fullName>
    </alternativeName>
</protein>
<evidence type="ECO:0000256" key="5">
    <source>
        <dbReference type="ARBA" id="ARBA00022695"/>
    </source>
</evidence>
<dbReference type="InterPro" id="IPR029044">
    <property type="entry name" value="Nucleotide-diphossugar_trans"/>
</dbReference>
<evidence type="ECO:0000313" key="10">
    <source>
        <dbReference type="Proteomes" id="UP000009309"/>
    </source>
</evidence>
<keyword evidence="4 7" id="KW-0808">Transferase</keyword>